<evidence type="ECO:0000256" key="15">
    <source>
        <dbReference type="ARBA" id="ARBA00049244"/>
    </source>
</evidence>
<comment type="caution">
    <text evidence="21">The sequence shown here is derived from an EMBL/GenBank/DDBJ whole genome shotgun (WGS) entry which is preliminary data.</text>
</comment>
<dbReference type="SMART" id="SM00279">
    <property type="entry name" value="HhH2"/>
    <property type="match status" value="1"/>
</dbReference>
<dbReference type="CDD" id="cd06140">
    <property type="entry name" value="DNA_polA_I_Bacillus_like_exo"/>
    <property type="match status" value="1"/>
</dbReference>
<keyword evidence="11 21" id="KW-0269">Exonuclease</keyword>
<evidence type="ECO:0000256" key="7">
    <source>
        <dbReference type="ARBA" id="ARBA00022705"/>
    </source>
</evidence>
<dbReference type="InterPro" id="IPR054690">
    <property type="entry name" value="DNA_polI_exonuclease"/>
</dbReference>
<dbReference type="InterPro" id="IPR002421">
    <property type="entry name" value="5-3_exonuclease"/>
</dbReference>
<keyword evidence="9 17" id="KW-0227">DNA damage</keyword>
<dbReference type="SMART" id="SM00475">
    <property type="entry name" value="53EXOc"/>
    <property type="match status" value="1"/>
</dbReference>
<dbReference type="InterPro" id="IPR008918">
    <property type="entry name" value="HhH2"/>
</dbReference>
<dbReference type="InterPro" id="IPR036279">
    <property type="entry name" value="5-3_exonuclease_C_sf"/>
</dbReference>
<keyword evidence="14 17" id="KW-0234">DNA repair</keyword>
<comment type="subunit">
    <text evidence="2 17">Single-chain monomer with multiple functions.</text>
</comment>
<evidence type="ECO:0000259" key="20">
    <source>
        <dbReference type="SMART" id="SM00482"/>
    </source>
</evidence>
<organism evidence="21 22">
    <name type="scientific">Fructobacillus fructosus</name>
    <dbReference type="NCBI Taxonomy" id="1631"/>
    <lineage>
        <taxon>Bacteria</taxon>
        <taxon>Bacillati</taxon>
        <taxon>Bacillota</taxon>
        <taxon>Bacilli</taxon>
        <taxon>Lactobacillales</taxon>
        <taxon>Lactobacillaceae</taxon>
        <taxon>Fructobacillus</taxon>
    </lineage>
</organism>
<evidence type="ECO:0000256" key="13">
    <source>
        <dbReference type="ARBA" id="ARBA00023125"/>
    </source>
</evidence>
<keyword evidence="13 17" id="KW-0238">DNA-binding</keyword>
<dbReference type="InterPro" id="IPR020045">
    <property type="entry name" value="DNA_polI_H3TH"/>
</dbReference>
<dbReference type="NCBIfam" id="TIGR00593">
    <property type="entry name" value="pola"/>
    <property type="match status" value="1"/>
</dbReference>
<dbReference type="InterPro" id="IPR020046">
    <property type="entry name" value="5-3_exonucl_a-hlix_arch_N"/>
</dbReference>
<dbReference type="NCBIfam" id="NF004397">
    <property type="entry name" value="PRK05755.1"/>
    <property type="match status" value="1"/>
</dbReference>
<evidence type="ECO:0000256" key="2">
    <source>
        <dbReference type="ARBA" id="ARBA00011541"/>
    </source>
</evidence>
<evidence type="ECO:0000256" key="6">
    <source>
        <dbReference type="ARBA" id="ARBA00022695"/>
    </source>
</evidence>
<reference evidence="21 22" key="1">
    <citation type="submission" date="2023-10" db="EMBL/GenBank/DDBJ databases">
        <authorList>
            <person name="Botero Cardona J."/>
        </authorList>
    </citation>
    <scope>NUCLEOTIDE SEQUENCE [LARGE SCALE GENOMIC DNA]</scope>
    <source>
        <strain evidence="21 22">R-54839</strain>
    </source>
</reference>
<keyword evidence="10" id="KW-0378">Hydrolase</keyword>
<evidence type="ECO:0000259" key="19">
    <source>
        <dbReference type="SMART" id="SM00475"/>
    </source>
</evidence>
<dbReference type="SMART" id="SM00474">
    <property type="entry name" value="35EXOc"/>
    <property type="match status" value="1"/>
</dbReference>
<dbReference type="SUPFAM" id="SSF53098">
    <property type="entry name" value="Ribonuclease H-like"/>
    <property type="match status" value="1"/>
</dbReference>
<dbReference type="GO" id="GO:0003887">
    <property type="term" value="F:DNA-directed DNA polymerase activity"/>
    <property type="evidence" value="ECO:0007669"/>
    <property type="project" value="UniProtKB-EC"/>
</dbReference>
<dbReference type="PANTHER" id="PTHR10133:SF27">
    <property type="entry name" value="DNA POLYMERASE NU"/>
    <property type="match status" value="1"/>
</dbReference>
<dbReference type="Gene3D" id="3.30.70.370">
    <property type="match status" value="1"/>
</dbReference>
<dbReference type="Pfam" id="PF01367">
    <property type="entry name" value="5_3_exonuc"/>
    <property type="match status" value="1"/>
</dbReference>
<evidence type="ECO:0000256" key="4">
    <source>
        <dbReference type="ARBA" id="ARBA00020311"/>
    </source>
</evidence>
<evidence type="ECO:0000256" key="3">
    <source>
        <dbReference type="ARBA" id="ARBA00012417"/>
    </source>
</evidence>
<feature type="domain" description="5'-3' exonuclease" evidence="19">
    <location>
        <begin position="3"/>
        <end position="268"/>
    </location>
</feature>
<dbReference type="InterPro" id="IPR019760">
    <property type="entry name" value="DNA-dir_DNA_pol_A_CS"/>
</dbReference>
<dbReference type="InterPro" id="IPR018320">
    <property type="entry name" value="DNA_polymerase_1"/>
</dbReference>
<dbReference type="Gene3D" id="1.20.1060.10">
    <property type="entry name" value="Taq DNA Polymerase, Chain T, domain 4"/>
    <property type="match status" value="1"/>
</dbReference>
<keyword evidence="5 17" id="KW-0808">Transferase</keyword>
<dbReference type="SUPFAM" id="SSF56672">
    <property type="entry name" value="DNA/RNA polymerases"/>
    <property type="match status" value="1"/>
</dbReference>
<protein>
    <recommendedName>
        <fullName evidence="4 16">DNA polymerase I</fullName>
        <ecNumber evidence="3 16">2.7.7.7</ecNumber>
    </recommendedName>
</protein>
<dbReference type="GO" id="GO:0004527">
    <property type="term" value="F:exonuclease activity"/>
    <property type="evidence" value="ECO:0007669"/>
    <property type="project" value="UniProtKB-KW"/>
</dbReference>
<dbReference type="PRINTS" id="PR00868">
    <property type="entry name" value="DNAPOLI"/>
</dbReference>
<comment type="catalytic activity">
    <reaction evidence="15 17">
        <text>DNA(n) + a 2'-deoxyribonucleoside 5'-triphosphate = DNA(n+1) + diphosphate</text>
        <dbReference type="Rhea" id="RHEA:22508"/>
        <dbReference type="Rhea" id="RHEA-COMP:17339"/>
        <dbReference type="Rhea" id="RHEA-COMP:17340"/>
        <dbReference type="ChEBI" id="CHEBI:33019"/>
        <dbReference type="ChEBI" id="CHEBI:61560"/>
        <dbReference type="ChEBI" id="CHEBI:173112"/>
        <dbReference type="EC" id="2.7.7.7"/>
    </reaction>
</comment>
<dbReference type="InterPro" id="IPR002298">
    <property type="entry name" value="DNA_polymerase_A"/>
</dbReference>
<feature type="domain" description="3'-5' exonuclease" evidence="18">
    <location>
        <begin position="314"/>
        <end position="485"/>
    </location>
</feature>
<dbReference type="InterPro" id="IPR043502">
    <property type="entry name" value="DNA/RNA_pol_sf"/>
</dbReference>
<dbReference type="InterPro" id="IPR012337">
    <property type="entry name" value="RNaseH-like_sf"/>
</dbReference>
<accession>A0ABM9MMP7</accession>
<dbReference type="CDD" id="cd09859">
    <property type="entry name" value="PIN_53EXO"/>
    <property type="match status" value="1"/>
</dbReference>
<evidence type="ECO:0000256" key="8">
    <source>
        <dbReference type="ARBA" id="ARBA00022722"/>
    </source>
</evidence>
<keyword evidence="22" id="KW-1185">Reference proteome</keyword>
<dbReference type="SUPFAM" id="SSF47807">
    <property type="entry name" value="5' to 3' exonuclease, C-terminal subdomain"/>
    <property type="match status" value="1"/>
</dbReference>
<dbReference type="InterPro" id="IPR036397">
    <property type="entry name" value="RNaseH_sf"/>
</dbReference>
<evidence type="ECO:0000256" key="11">
    <source>
        <dbReference type="ARBA" id="ARBA00022839"/>
    </source>
</evidence>
<dbReference type="InterPro" id="IPR002562">
    <property type="entry name" value="3'-5'_exonuclease_dom"/>
</dbReference>
<keyword evidence="7 17" id="KW-0235">DNA replication</keyword>
<evidence type="ECO:0000313" key="22">
    <source>
        <dbReference type="Proteomes" id="UP001314261"/>
    </source>
</evidence>
<evidence type="ECO:0000256" key="16">
    <source>
        <dbReference type="NCBIfam" id="TIGR00593"/>
    </source>
</evidence>
<dbReference type="Gene3D" id="1.10.150.20">
    <property type="entry name" value="5' to 3' exonuclease, C-terminal subdomain"/>
    <property type="match status" value="2"/>
</dbReference>
<name>A0ABM9MMP7_9LACO</name>
<dbReference type="InterPro" id="IPR001098">
    <property type="entry name" value="DNA-dir_DNA_pol_A_palm_dom"/>
</dbReference>
<sequence>MSKKILLIDGNSLAFRAFYAMYQQLDRMVTPEGLHTNALVAFNNFLESIVLPMQPDMGLVAWDAQSGRETFRGDLYADYKAGRDKAPAEFKEQFPYLREMVEAHGLHNYEQVGLEADDIIGTLSRIGQAAGDQVIIITGDQDLTQLVTDDVTVKLAKKGVSQVEVYTPDFIMNEFGITPEQIIDKKALTGDTSDNYPGVTKVGEKTALKLLKQYHDLDNLYAHVDEMKPSKMKENLINDKEQAYRAQKLATIITDAKLSIGLKDITYNGPEEKGLVNLFEKLHFKQALNKLRAHTLFDDVGQIAEESEKKQGDFQTVHPLSKSALERLVKEDYLAFHIETSGENYHQADMLAFSIGNDEVGYYGSRDFTFFDNDLLRQIVEGSQTKLRVFNAKEHWVLLHRLGLTLGAVDFDFLLVAYLLDTVGNDNVLSTLAGRFGRYLASDEEVYGKGAKFTVPEEEKVLIDHVGHKAETIFGLRDQAFSDLDEHEQSHLYRDIELPLSFVLAKMEAQGFKVNEARLEKMGQEMDEQIASLKQEIYQMAGEEFNINSTKQLGTLLFEKMGLPVIKKTKTGYSTAVEVLEKLAPEAPIVEHILAYRQLAKLKSTYVDGLLSVVNPADQKVHTRFLQTLTQTGRLSSVDPNLQNIPMRTEAGRKIRHAFVPSHDGWQIFGADYSQIELRVLASITGDPAMEHAFVEDEDIHAETARKVFGLPEDAPIDPDQRRTAKAVNFGIVYGISDYGLSKNLNIPRKEAKSFIETYFREFPRIHQWMGQIKERAHKDGFVETIEHRRRYLPDINAKNFNTRSFAERTAMNSPIQGSAADIIKIAMIKVSQAIEAKGMAANMLVQVHDELVFECPESELDELRDTVTKVMDSAVKLAIPLKVESHSGPTWYEAK</sequence>
<gene>
    <name evidence="17" type="primary">polA</name>
    <name evidence="21" type="ORF">R54839_PPFHFPJH_00248</name>
</gene>
<evidence type="ECO:0000259" key="18">
    <source>
        <dbReference type="SMART" id="SM00474"/>
    </source>
</evidence>
<dbReference type="SUPFAM" id="SSF88723">
    <property type="entry name" value="PIN domain-like"/>
    <property type="match status" value="1"/>
</dbReference>
<proteinExistence type="inferred from homology"/>
<comment type="similarity">
    <text evidence="1 17">Belongs to the DNA polymerase type-A family.</text>
</comment>
<dbReference type="Proteomes" id="UP001314261">
    <property type="component" value="Unassembled WGS sequence"/>
</dbReference>
<dbReference type="Pfam" id="PF00476">
    <property type="entry name" value="DNA_pol_A"/>
    <property type="match status" value="1"/>
</dbReference>
<evidence type="ECO:0000256" key="12">
    <source>
        <dbReference type="ARBA" id="ARBA00022932"/>
    </source>
</evidence>
<evidence type="ECO:0000313" key="21">
    <source>
        <dbReference type="EMBL" id="CAK1227110.1"/>
    </source>
</evidence>
<dbReference type="EC" id="2.7.7.7" evidence="3 16"/>
<evidence type="ECO:0000256" key="10">
    <source>
        <dbReference type="ARBA" id="ARBA00022801"/>
    </source>
</evidence>
<dbReference type="CDD" id="cd08637">
    <property type="entry name" value="DNA_pol_A_pol_I_C"/>
    <property type="match status" value="1"/>
</dbReference>
<evidence type="ECO:0000256" key="9">
    <source>
        <dbReference type="ARBA" id="ARBA00022763"/>
    </source>
</evidence>
<feature type="domain" description="DNA-directed DNA polymerase family A palm" evidence="20">
    <location>
        <begin position="652"/>
        <end position="860"/>
    </location>
</feature>
<dbReference type="EMBL" id="CAUZLR010000001">
    <property type="protein sequence ID" value="CAK1227110.1"/>
    <property type="molecule type" value="Genomic_DNA"/>
</dbReference>
<dbReference type="PROSITE" id="PS00447">
    <property type="entry name" value="DNA_POLYMERASE_A"/>
    <property type="match status" value="1"/>
</dbReference>
<dbReference type="Gene3D" id="3.30.420.10">
    <property type="entry name" value="Ribonuclease H-like superfamily/Ribonuclease H"/>
    <property type="match status" value="1"/>
</dbReference>
<keyword evidence="12 17" id="KW-0239">DNA-directed DNA polymerase</keyword>
<keyword evidence="8" id="KW-0540">Nuclease</keyword>
<dbReference type="SMART" id="SM00482">
    <property type="entry name" value="POLAc"/>
    <property type="match status" value="1"/>
</dbReference>
<evidence type="ECO:0000256" key="17">
    <source>
        <dbReference type="RuleBase" id="RU004460"/>
    </source>
</evidence>
<dbReference type="Pfam" id="PF22619">
    <property type="entry name" value="DNA_polI_exo1"/>
    <property type="match status" value="1"/>
</dbReference>
<dbReference type="Pfam" id="PF02739">
    <property type="entry name" value="5_3_exonuc_N"/>
    <property type="match status" value="1"/>
</dbReference>
<evidence type="ECO:0000256" key="1">
    <source>
        <dbReference type="ARBA" id="ARBA00007705"/>
    </source>
</evidence>
<dbReference type="Gene3D" id="3.40.50.1010">
    <property type="entry name" value="5'-nuclease"/>
    <property type="match status" value="1"/>
</dbReference>
<dbReference type="PANTHER" id="PTHR10133">
    <property type="entry name" value="DNA POLYMERASE I"/>
    <property type="match status" value="1"/>
</dbReference>
<dbReference type="InterPro" id="IPR029060">
    <property type="entry name" value="PIN-like_dom_sf"/>
</dbReference>
<dbReference type="CDD" id="cd09898">
    <property type="entry name" value="H3TH_53EXO"/>
    <property type="match status" value="1"/>
</dbReference>
<keyword evidence="6 17" id="KW-0548">Nucleotidyltransferase</keyword>
<evidence type="ECO:0000256" key="5">
    <source>
        <dbReference type="ARBA" id="ARBA00022679"/>
    </source>
</evidence>
<dbReference type="RefSeq" id="WP_187753264.1">
    <property type="nucleotide sequence ID" value="NZ_CAUZLR010000001.1"/>
</dbReference>
<evidence type="ECO:0000256" key="14">
    <source>
        <dbReference type="ARBA" id="ARBA00023204"/>
    </source>
</evidence>